<name>A0A623TH86_CAMJU</name>
<comment type="caution">
    <text evidence="4">The sequence shown here is derived from an EMBL/GenBank/DDBJ whole genome shotgun (WGS) entry which is preliminary data.</text>
</comment>
<feature type="region of interest" description="Disordered" evidence="1">
    <location>
        <begin position="269"/>
        <end position="293"/>
    </location>
</feature>
<dbReference type="EMBL" id="AACHPS010000014">
    <property type="protein sequence ID" value="EAK6022724.1"/>
    <property type="molecule type" value="Genomic_DNA"/>
</dbReference>
<dbReference type="Pfam" id="PF08401">
    <property type="entry name" value="ArdcN"/>
    <property type="match status" value="1"/>
</dbReference>
<evidence type="ECO:0000256" key="1">
    <source>
        <dbReference type="SAM" id="MobiDB-lite"/>
    </source>
</evidence>
<evidence type="ECO:0000313" key="4">
    <source>
        <dbReference type="EMBL" id="ECZ3441596.1"/>
    </source>
</evidence>
<dbReference type="GO" id="GO:0003697">
    <property type="term" value="F:single-stranded DNA binding"/>
    <property type="evidence" value="ECO:0007669"/>
    <property type="project" value="InterPro"/>
</dbReference>
<sequence length="293" mass="33306">MARKKDVNAEIKEVANEQVKDNSYKAWDERSNEEKKASINEYSKAIIAKAIKEKATFWGKDMSKKDIDNSMPYNASKGIAYTGQTSALLRAVSELNGYEKPSFLTMKQANFLGGTLKKQLDENGKPVLTKSGKEAYEQGVKIALLKTESYVPKLDENGQTMTRAIKDQNGNQKIGKDGKPMFEIVMEKIYHKTPILETVTLYHTSQFDNLKMDKLKERDLESLEKLRDSIKKSNYDTRPNINNLGLGEKVTRDINNFLNAELKGLDYSKIQDREVTKTQTNEKEQNKSQGRGM</sequence>
<dbReference type="EMBL" id="AALEXM010000020">
    <property type="protein sequence ID" value="ECZ3441596.1"/>
    <property type="molecule type" value="Genomic_DNA"/>
</dbReference>
<dbReference type="RefSeq" id="WP_014517450.1">
    <property type="nucleotide sequence ID" value="NZ_CP014746.1"/>
</dbReference>
<feature type="domain" description="N-terminal" evidence="2">
    <location>
        <begin position="46"/>
        <end position="128"/>
    </location>
</feature>
<proteinExistence type="predicted"/>
<evidence type="ECO:0000259" key="2">
    <source>
        <dbReference type="Pfam" id="PF08401"/>
    </source>
</evidence>
<accession>A0A623TH86</accession>
<gene>
    <name evidence="3" type="ORF">E5I51_08050</name>
    <name evidence="4" type="ORF">F7N65_09005</name>
</gene>
<evidence type="ECO:0000313" key="3">
    <source>
        <dbReference type="EMBL" id="EAK6022724.1"/>
    </source>
</evidence>
<dbReference type="InterPro" id="IPR013610">
    <property type="entry name" value="ArdC_N"/>
</dbReference>
<feature type="compositionally biased region" description="Basic and acidic residues" evidence="1">
    <location>
        <begin position="269"/>
        <end position="286"/>
    </location>
</feature>
<dbReference type="AlphaFoldDB" id="A0A623TH86"/>
<organism evidence="4">
    <name type="scientific">Campylobacter jejuni</name>
    <dbReference type="NCBI Taxonomy" id="197"/>
    <lineage>
        <taxon>Bacteria</taxon>
        <taxon>Pseudomonadati</taxon>
        <taxon>Campylobacterota</taxon>
        <taxon>Epsilonproteobacteria</taxon>
        <taxon>Campylobacterales</taxon>
        <taxon>Campylobacteraceae</taxon>
        <taxon>Campylobacter</taxon>
    </lineage>
</organism>
<protein>
    <submittedName>
        <fullName evidence="4">DUF1738 domain-containing protein</fullName>
    </submittedName>
</protein>
<reference evidence="4" key="1">
    <citation type="submission" date="2019-09" db="EMBL/GenBank/DDBJ databases">
        <authorList>
            <consortium name="NARMS: The National Antimicrobial Resistance Monitoring System"/>
        </authorList>
    </citation>
    <scope>NUCLEOTIDE SEQUENCE</scope>
    <source>
        <strain evidence="3">FSIS11919317</strain>
        <strain evidence="4">FSIS11924229</strain>
    </source>
</reference>